<dbReference type="Pfam" id="PF00324">
    <property type="entry name" value="AA_permease"/>
    <property type="match status" value="1"/>
</dbReference>
<feature type="transmembrane region" description="Helical" evidence="8">
    <location>
        <begin position="119"/>
        <end position="141"/>
    </location>
</feature>
<dbReference type="GO" id="GO:0005886">
    <property type="term" value="C:plasma membrane"/>
    <property type="evidence" value="ECO:0007669"/>
    <property type="project" value="UniProtKB-SubCell"/>
</dbReference>
<protein>
    <submittedName>
        <fullName evidence="10">D-serine/D-alanine/glycine transporter family protein</fullName>
    </submittedName>
</protein>
<keyword evidence="3" id="KW-1003">Cell membrane</keyword>
<evidence type="ECO:0000313" key="11">
    <source>
        <dbReference type="Proteomes" id="UP000006403"/>
    </source>
</evidence>
<keyword evidence="5" id="KW-0029">Amino-acid transport</keyword>
<dbReference type="EMBL" id="AMBL01000082">
    <property type="protein sequence ID" value="EJY43397.1"/>
    <property type="molecule type" value="Genomic_DNA"/>
</dbReference>
<dbReference type="Gene3D" id="1.20.1740.10">
    <property type="entry name" value="Amino acid/polyamine transporter I"/>
    <property type="match status" value="1"/>
</dbReference>
<feature type="transmembrane region" description="Helical" evidence="8">
    <location>
        <begin position="241"/>
        <end position="259"/>
    </location>
</feature>
<evidence type="ECO:0000313" key="10">
    <source>
        <dbReference type="EMBL" id="EJY43397.1"/>
    </source>
</evidence>
<feature type="transmembrane region" description="Helical" evidence="8">
    <location>
        <begin position="191"/>
        <end position="220"/>
    </location>
</feature>
<feature type="transmembrane region" description="Helical" evidence="8">
    <location>
        <begin position="45"/>
        <end position="67"/>
    </location>
</feature>
<comment type="caution">
    <text evidence="10">The sequence shown here is derived from an EMBL/GenBank/DDBJ whole genome shotgun (WGS) entry which is preliminary data.</text>
</comment>
<feature type="transmembrane region" description="Helical" evidence="8">
    <location>
        <begin position="153"/>
        <end position="171"/>
    </location>
</feature>
<dbReference type="Proteomes" id="UP000006403">
    <property type="component" value="Unassembled WGS sequence"/>
</dbReference>
<sequence length="318" mass="34780">MEKPAMKRTLTNRNIQLIALGGAIGTGLFLGSAKAIALAGPVVILVYLICGVAIYGLMRAMGDLFLANSKFNSISDFIDYYLGEKWAFFVNWTYWLCWLGAGLAELTAIGLYIHFWFVHVPALISGGSALMILMAVNLIAVKWFGELESFFSIIKILGIVLFILLGIGLSVSDFHTQSIGIKANFGQLNELVPFGFAGMIASFPMVLFSFAGIEMIGLTVGETSDPQKNLKNAINCLPWRILFFYVGTILSILFVVPWYCLDLKESPLVTMLQMIHCQSGAAIVNLMILVASLSSANSAVYSTSRILYQTAKEKSLPL</sequence>
<accession>J7CT69</accession>
<dbReference type="PANTHER" id="PTHR43495">
    <property type="entry name" value="GABA PERMEASE"/>
    <property type="match status" value="1"/>
</dbReference>
<evidence type="ECO:0000256" key="4">
    <source>
        <dbReference type="ARBA" id="ARBA00022692"/>
    </source>
</evidence>
<gene>
    <name evidence="10" type="ORF">HMPREF1348_02472</name>
</gene>
<evidence type="ECO:0000259" key="9">
    <source>
        <dbReference type="Pfam" id="PF00324"/>
    </source>
</evidence>
<dbReference type="GO" id="GO:0055085">
    <property type="term" value="P:transmembrane transport"/>
    <property type="evidence" value="ECO:0007669"/>
    <property type="project" value="InterPro"/>
</dbReference>
<name>J7CT69_ENTFC</name>
<feature type="domain" description="Amino acid permease/ SLC12A" evidence="9">
    <location>
        <begin position="15"/>
        <end position="317"/>
    </location>
</feature>
<evidence type="ECO:0000256" key="2">
    <source>
        <dbReference type="ARBA" id="ARBA00022448"/>
    </source>
</evidence>
<keyword evidence="4 8" id="KW-0812">Transmembrane</keyword>
<organism evidence="10 11">
    <name type="scientific">Enterococcus faecium 505</name>
    <dbReference type="NCBI Taxonomy" id="1134806"/>
    <lineage>
        <taxon>Bacteria</taxon>
        <taxon>Bacillati</taxon>
        <taxon>Bacillota</taxon>
        <taxon>Bacilli</taxon>
        <taxon>Lactobacillales</taxon>
        <taxon>Enterococcaceae</taxon>
        <taxon>Enterococcus</taxon>
    </lineage>
</organism>
<reference evidence="10 11" key="1">
    <citation type="submission" date="2012-04" db="EMBL/GenBank/DDBJ databases">
        <authorList>
            <person name="Weinstock G."/>
            <person name="Sodergren E."/>
            <person name="Lobos E.A."/>
            <person name="Fulton L."/>
            <person name="Fulton R."/>
            <person name="Courtney L."/>
            <person name="Fronick C."/>
            <person name="O'Laughlin M."/>
            <person name="Godfrey J."/>
            <person name="Wilson R.M."/>
            <person name="Miner T."/>
            <person name="Farmer C."/>
            <person name="Delehaunty K."/>
            <person name="Cordes M."/>
            <person name="Minx P."/>
            <person name="Tomlinson C."/>
            <person name="Chen J."/>
            <person name="Wollam A."/>
            <person name="Pepin K.H."/>
            <person name="Bhonagiri V."/>
            <person name="Zhang X."/>
            <person name="Suruliraj S."/>
            <person name="Warren W."/>
            <person name="Mitreva M."/>
            <person name="Mardis E.R."/>
            <person name="Wilson R.K."/>
        </authorList>
    </citation>
    <scope>NUCLEOTIDE SEQUENCE [LARGE SCALE GENOMIC DNA]</scope>
    <source>
        <strain evidence="10 11">505</strain>
    </source>
</reference>
<evidence type="ECO:0000256" key="6">
    <source>
        <dbReference type="ARBA" id="ARBA00022989"/>
    </source>
</evidence>
<dbReference type="AlphaFoldDB" id="J7CT69"/>
<proteinExistence type="predicted"/>
<dbReference type="PATRIC" id="fig|1134806.3.peg.2358"/>
<evidence type="ECO:0000256" key="5">
    <source>
        <dbReference type="ARBA" id="ARBA00022970"/>
    </source>
</evidence>
<keyword evidence="6 8" id="KW-1133">Transmembrane helix</keyword>
<keyword evidence="7 8" id="KW-0472">Membrane</keyword>
<dbReference type="GO" id="GO:0006865">
    <property type="term" value="P:amino acid transport"/>
    <property type="evidence" value="ECO:0007669"/>
    <property type="project" value="UniProtKB-KW"/>
</dbReference>
<dbReference type="HOGENOM" id="CLU_007946_9_3_9"/>
<comment type="subcellular location">
    <subcellularLocation>
        <location evidence="1">Cell membrane</location>
        <topology evidence="1">Multi-pass membrane protein</topology>
    </subcellularLocation>
</comment>
<evidence type="ECO:0000256" key="8">
    <source>
        <dbReference type="SAM" id="Phobius"/>
    </source>
</evidence>
<dbReference type="PANTHER" id="PTHR43495:SF2">
    <property type="entry name" value="D-SERINE_D-ALANINE_GLYCINE TRANSPORTER"/>
    <property type="match status" value="1"/>
</dbReference>
<evidence type="ECO:0000256" key="3">
    <source>
        <dbReference type="ARBA" id="ARBA00022475"/>
    </source>
</evidence>
<evidence type="ECO:0000256" key="7">
    <source>
        <dbReference type="ARBA" id="ARBA00023136"/>
    </source>
</evidence>
<dbReference type="InterPro" id="IPR004841">
    <property type="entry name" value="AA-permease/SLC12A_dom"/>
</dbReference>
<evidence type="ECO:0000256" key="1">
    <source>
        <dbReference type="ARBA" id="ARBA00004651"/>
    </source>
</evidence>
<keyword evidence="2" id="KW-0813">Transport</keyword>
<feature type="transmembrane region" description="Helical" evidence="8">
    <location>
        <begin position="279"/>
        <end position="300"/>
    </location>
</feature>
<feature type="transmembrane region" description="Helical" evidence="8">
    <location>
        <begin position="88"/>
        <end position="113"/>
    </location>
</feature>